<accession>A0ABP8TGC6</accession>
<keyword evidence="2" id="KW-0472">Membrane</keyword>
<evidence type="ECO:0000313" key="3">
    <source>
        <dbReference type="EMBL" id="GAA4605738.1"/>
    </source>
</evidence>
<name>A0ABP8TGC6_9ACTN</name>
<comment type="caution">
    <text evidence="3">The sequence shown here is derived from an EMBL/GenBank/DDBJ whole genome shotgun (WGS) entry which is preliminary data.</text>
</comment>
<gene>
    <name evidence="3" type="ORF">GCM10023195_20160</name>
</gene>
<dbReference type="EMBL" id="BAABHJ010000005">
    <property type="protein sequence ID" value="GAA4605738.1"/>
    <property type="molecule type" value="Genomic_DNA"/>
</dbReference>
<feature type="region of interest" description="Disordered" evidence="1">
    <location>
        <begin position="86"/>
        <end position="110"/>
    </location>
</feature>
<dbReference type="Proteomes" id="UP001500212">
    <property type="component" value="Unassembled WGS sequence"/>
</dbReference>
<feature type="compositionally biased region" description="Basic and acidic residues" evidence="1">
    <location>
        <begin position="89"/>
        <end position="99"/>
    </location>
</feature>
<protein>
    <submittedName>
        <fullName evidence="3">Uncharacterized protein</fullName>
    </submittedName>
</protein>
<evidence type="ECO:0000313" key="4">
    <source>
        <dbReference type="Proteomes" id="UP001500212"/>
    </source>
</evidence>
<keyword evidence="4" id="KW-1185">Reference proteome</keyword>
<organism evidence="3 4">
    <name type="scientific">Actinoallomurus liliacearum</name>
    <dbReference type="NCBI Taxonomy" id="1080073"/>
    <lineage>
        <taxon>Bacteria</taxon>
        <taxon>Bacillati</taxon>
        <taxon>Actinomycetota</taxon>
        <taxon>Actinomycetes</taxon>
        <taxon>Streptosporangiales</taxon>
        <taxon>Thermomonosporaceae</taxon>
        <taxon>Actinoallomurus</taxon>
    </lineage>
</organism>
<keyword evidence="2" id="KW-1133">Transmembrane helix</keyword>
<reference evidence="4" key="1">
    <citation type="journal article" date="2019" name="Int. J. Syst. Evol. Microbiol.">
        <title>The Global Catalogue of Microorganisms (GCM) 10K type strain sequencing project: providing services to taxonomists for standard genome sequencing and annotation.</title>
        <authorList>
            <consortium name="The Broad Institute Genomics Platform"/>
            <consortium name="The Broad Institute Genome Sequencing Center for Infectious Disease"/>
            <person name="Wu L."/>
            <person name="Ma J."/>
        </authorList>
    </citation>
    <scope>NUCLEOTIDE SEQUENCE [LARGE SCALE GENOMIC DNA]</scope>
    <source>
        <strain evidence="4">JCM 17938</strain>
    </source>
</reference>
<dbReference type="RefSeq" id="WP_345351883.1">
    <property type="nucleotide sequence ID" value="NZ_BAABHJ010000005.1"/>
</dbReference>
<evidence type="ECO:0000256" key="1">
    <source>
        <dbReference type="SAM" id="MobiDB-lite"/>
    </source>
</evidence>
<proteinExistence type="predicted"/>
<feature type="transmembrane region" description="Helical" evidence="2">
    <location>
        <begin position="21"/>
        <end position="39"/>
    </location>
</feature>
<keyword evidence="2" id="KW-0812">Transmembrane</keyword>
<sequence>MRSEAEKAALATVLRRWRSGGRLLTGYLVVVALAFPLFAGWDHRFSDLIKVAGVMTAVGVALLVLVGVRNGWAGDTLAEWRPELAPPRTRGEAAPERHRLAGVPGGAASDGRYTDQGLPWLSLPGRYWATKALQRRGR</sequence>
<feature type="transmembrane region" description="Helical" evidence="2">
    <location>
        <begin position="51"/>
        <end position="72"/>
    </location>
</feature>
<evidence type="ECO:0000256" key="2">
    <source>
        <dbReference type="SAM" id="Phobius"/>
    </source>
</evidence>